<keyword evidence="4" id="KW-0732">Signal</keyword>
<dbReference type="PANTHER" id="PTHR12231:SF265">
    <property type="entry name" value="DPR-INTERACTING PROTEIN LAMBDA"/>
    <property type="match status" value="1"/>
</dbReference>
<sequence length="250" mass="28489">MWRMCRRMLSPSCLPISLVHVFTGEVLELTNVHRSDMGSYLCIASNGIPPSVSKRYIVQINFHPKVVVSNQLVAAPIGSDVLLHCYVESWPKAMHSWTRENGIKLMNIPKYHMEEYHINEYSLNMNLTIKDLEKHDFGGYNCSSVNALGKAESTVRLTELHIPTKTTLIPVTHDTGRRKVVIKQKTQPPPTKKPRKKMRIEEVTTPPPAPQIPTRSDWFDQQNEIDGSGYWHRAHFLQIILALLVISAIC</sequence>
<feature type="chain" id="PRO_5040492449" description="Ig-like domain-containing protein" evidence="4">
    <location>
        <begin position="25"/>
        <end position="250"/>
    </location>
</feature>
<keyword evidence="7" id="KW-1185">Reference proteome</keyword>
<evidence type="ECO:0000256" key="1">
    <source>
        <dbReference type="ARBA" id="ARBA00022737"/>
    </source>
</evidence>
<dbReference type="SUPFAM" id="SSF48726">
    <property type="entry name" value="Immunoglobulin"/>
    <property type="match status" value="2"/>
</dbReference>
<keyword evidence="3" id="KW-0393">Immunoglobulin domain</keyword>
<evidence type="ECO:0000256" key="4">
    <source>
        <dbReference type="SAM" id="SignalP"/>
    </source>
</evidence>
<feature type="signal peptide" evidence="4">
    <location>
        <begin position="1"/>
        <end position="24"/>
    </location>
</feature>
<evidence type="ECO:0000256" key="2">
    <source>
        <dbReference type="ARBA" id="ARBA00023157"/>
    </source>
</evidence>
<dbReference type="PROSITE" id="PS50835">
    <property type="entry name" value="IG_LIKE"/>
    <property type="match status" value="1"/>
</dbReference>
<dbReference type="Proteomes" id="UP001152798">
    <property type="component" value="Chromosome 1"/>
</dbReference>
<feature type="domain" description="Ig-like" evidence="5">
    <location>
        <begin position="64"/>
        <end position="158"/>
    </location>
</feature>
<dbReference type="InterPro" id="IPR007110">
    <property type="entry name" value="Ig-like_dom"/>
</dbReference>
<gene>
    <name evidence="6" type="ORF">NEZAVI_LOCUS2196</name>
</gene>
<dbReference type="PANTHER" id="PTHR12231">
    <property type="entry name" value="CTX-RELATED TYPE I TRANSMEMBRANE PROTEIN"/>
    <property type="match status" value="1"/>
</dbReference>
<dbReference type="SMART" id="SM00409">
    <property type="entry name" value="IG"/>
    <property type="match status" value="1"/>
</dbReference>
<dbReference type="AlphaFoldDB" id="A0A9P0E2D7"/>
<dbReference type="Gene3D" id="2.60.40.10">
    <property type="entry name" value="Immunoglobulins"/>
    <property type="match status" value="2"/>
</dbReference>
<organism evidence="6 7">
    <name type="scientific">Nezara viridula</name>
    <name type="common">Southern green stink bug</name>
    <name type="synonym">Cimex viridulus</name>
    <dbReference type="NCBI Taxonomy" id="85310"/>
    <lineage>
        <taxon>Eukaryota</taxon>
        <taxon>Metazoa</taxon>
        <taxon>Ecdysozoa</taxon>
        <taxon>Arthropoda</taxon>
        <taxon>Hexapoda</taxon>
        <taxon>Insecta</taxon>
        <taxon>Pterygota</taxon>
        <taxon>Neoptera</taxon>
        <taxon>Paraneoptera</taxon>
        <taxon>Hemiptera</taxon>
        <taxon>Heteroptera</taxon>
        <taxon>Panheteroptera</taxon>
        <taxon>Pentatomomorpha</taxon>
        <taxon>Pentatomoidea</taxon>
        <taxon>Pentatomidae</taxon>
        <taxon>Pentatominae</taxon>
        <taxon>Nezara</taxon>
    </lineage>
</organism>
<dbReference type="InterPro" id="IPR013783">
    <property type="entry name" value="Ig-like_fold"/>
</dbReference>
<dbReference type="InterPro" id="IPR036179">
    <property type="entry name" value="Ig-like_dom_sf"/>
</dbReference>
<reference evidence="6" key="1">
    <citation type="submission" date="2022-01" db="EMBL/GenBank/DDBJ databases">
        <authorList>
            <person name="King R."/>
        </authorList>
    </citation>
    <scope>NUCLEOTIDE SEQUENCE</scope>
</reference>
<dbReference type="InterPro" id="IPR013098">
    <property type="entry name" value="Ig_I-set"/>
</dbReference>
<proteinExistence type="predicted"/>
<dbReference type="InterPro" id="IPR003599">
    <property type="entry name" value="Ig_sub"/>
</dbReference>
<protein>
    <recommendedName>
        <fullName evidence="5">Ig-like domain-containing protein</fullName>
    </recommendedName>
</protein>
<keyword evidence="1" id="KW-0677">Repeat</keyword>
<name>A0A9P0E2D7_NEZVI</name>
<evidence type="ECO:0000256" key="3">
    <source>
        <dbReference type="ARBA" id="ARBA00023319"/>
    </source>
</evidence>
<dbReference type="EMBL" id="OV725077">
    <property type="protein sequence ID" value="CAH1391117.1"/>
    <property type="molecule type" value="Genomic_DNA"/>
</dbReference>
<evidence type="ECO:0000313" key="6">
    <source>
        <dbReference type="EMBL" id="CAH1391117.1"/>
    </source>
</evidence>
<dbReference type="InterPro" id="IPR051170">
    <property type="entry name" value="Neural/epithelial_adhesion"/>
</dbReference>
<evidence type="ECO:0000313" key="7">
    <source>
        <dbReference type="Proteomes" id="UP001152798"/>
    </source>
</evidence>
<dbReference type="GO" id="GO:0043005">
    <property type="term" value="C:neuron projection"/>
    <property type="evidence" value="ECO:0007669"/>
    <property type="project" value="TreeGrafter"/>
</dbReference>
<accession>A0A9P0E2D7</accession>
<dbReference type="OrthoDB" id="6599761at2759"/>
<dbReference type="Pfam" id="PF07679">
    <property type="entry name" value="I-set"/>
    <property type="match status" value="1"/>
</dbReference>
<keyword evidence="2" id="KW-1015">Disulfide bond</keyword>
<evidence type="ECO:0000259" key="5">
    <source>
        <dbReference type="PROSITE" id="PS50835"/>
    </source>
</evidence>